<dbReference type="PANTHER" id="PTHR11122:SF13">
    <property type="entry name" value="GLUCOSE-6-PHOSPHATE 1-EPIMERASE"/>
    <property type="match status" value="1"/>
</dbReference>
<dbReference type="SUPFAM" id="SSF74650">
    <property type="entry name" value="Galactose mutarotase-like"/>
    <property type="match status" value="1"/>
</dbReference>
<keyword evidence="3 4" id="KW-0413">Isomerase</keyword>
<evidence type="ECO:0000256" key="1">
    <source>
        <dbReference type="ARBA" id="ARBA00001096"/>
    </source>
</evidence>
<dbReference type="PIRSF" id="PIRSF016020">
    <property type="entry name" value="PHexose_mutarotase"/>
    <property type="match status" value="1"/>
</dbReference>
<dbReference type="PANTHER" id="PTHR11122">
    <property type="entry name" value="APOSPORY-ASSOCIATED PROTEIN C-RELATED"/>
    <property type="match status" value="1"/>
</dbReference>
<evidence type="ECO:0000256" key="4">
    <source>
        <dbReference type="PIRNR" id="PIRNR016020"/>
    </source>
</evidence>
<reference evidence="6 7" key="1">
    <citation type="submission" date="2018-06" db="EMBL/GenBank/DDBJ databases">
        <authorList>
            <consortium name="Pathogen Informatics"/>
            <person name="Doyle S."/>
        </authorList>
    </citation>
    <scope>NUCLEOTIDE SEQUENCE [LARGE SCALE GENOMIC DNA]</scope>
    <source>
        <strain evidence="6 7">NCTC10698</strain>
    </source>
</reference>
<name>A0A8B4S0M0_COMTE</name>
<evidence type="ECO:0000256" key="3">
    <source>
        <dbReference type="ARBA" id="ARBA00023235"/>
    </source>
</evidence>
<dbReference type="GO" id="GO:0005975">
    <property type="term" value="P:carbohydrate metabolic process"/>
    <property type="evidence" value="ECO:0007669"/>
    <property type="project" value="InterPro"/>
</dbReference>
<gene>
    <name evidence="6" type="primary">yeaD</name>
    <name evidence="6" type="ORF">NCTC10698_01027</name>
</gene>
<dbReference type="EC" id="5.1.3.15" evidence="4"/>
<dbReference type="Gene3D" id="2.70.98.10">
    <property type="match status" value="1"/>
</dbReference>
<feature type="active site" evidence="5">
    <location>
        <position position="164"/>
    </location>
</feature>
<dbReference type="InterPro" id="IPR008183">
    <property type="entry name" value="Aldose_1/G6P_1-epimerase"/>
</dbReference>
<keyword evidence="7" id="KW-1185">Reference proteome</keyword>
<evidence type="ECO:0000256" key="5">
    <source>
        <dbReference type="PIRSR" id="PIRSR016020-1"/>
    </source>
</evidence>
<dbReference type="GO" id="GO:0005737">
    <property type="term" value="C:cytoplasm"/>
    <property type="evidence" value="ECO:0007669"/>
    <property type="project" value="TreeGrafter"/>
</dbReference>
<evidence type="ECO:0000256" key="2">
    <source>
        <dbReference type="ARBA" id="ARBA00005866"/>
    </source>
</evidence>
<proteinExistence type="inferred from homology"/>
<evidence type="ECO:0000313" key="7">
    <source>
        <dbReference type="Proteomes" id="UP000255070"/>
    </source>
</evidence>
<organism evidence="6 7">
    <name type="scientific">Comamonas testosteroni</name>
    <name type="common">Pseudomonas testosteroni</name>
    <dbReference type="NCBI Taxonomy" id="285"/>
    <lineage>
        <taxon>Bacteria</taxon>
        <taxon>Pseudomonadati</taxon>
        <taxon>Pseudomonadota</taxon>
        <taxon>Betaproteobacteria</taxon>
        <taxon>Burkholderiales</taxon>
        <taxon>Comamonadaceae</taxon>
        <taxon>Comamonas</taxon>
    </lineage>
</organism>
<protein>
    <recommendedName>
        <fullName evidence="4">Putative glucose-6-phosphate 1-epimerase</fullName>
        <ecNumber evidence="4">5.1.3.15</ecNumber>
    </recommendedName>
</protein>
<evidence type="ECO:0000313" key="6">
    <source>
        <dbReference type="EMBL" id="SUY75245.1"/>
    </source>
</evidence>
<accession>A0A8B4S0M0</accession>
<comment type="catalytic activity">
    <reaction evidence="1">
        <text>alpha-D-glucose 6-phosphate = beta-D-glucose 6-phosphate</text>
        <dbReference type="Rhea" id="RHEA:16249"/>
        <dbReference type="ChEBI" id="CHEBI:58225"/>
        <dbReference type="ChEBI" id="CHEBI:58247"/>
        <dbReference type="EC" id="5.1.3.15"/>
    </reaction>
</comment>
<feature type="active site" evidence="5">
    <location>
        <position position="269"/>
    </location>
</feature>
<dbReference type="Proteomes" id="UP000255070">
    <property type="component" value="Unassembled WGS sequence"/>
</dbReference>
<dbReference type="InterPro" id="IPR014718">
    <property type="entry name" value="GH-type_carb-bd"/>
</dbReference>
<dbReference type="Pfam" id="PF01263">
    <property type="entry name" value="Aldose_epim"/>
    <property type="match status" value="1"/>
</dbReference>
<dbReference type="InterPro" id="IPR011013">
    <property type="entry name" value="Gal_mutarotase_sf_dom"/>
</dbReference>
<dbReference type="CDD" id="cd09020">
    <property type="entry name" value="D-hex-6-P-epi_like"/>
    <property type="match status" value="1"/>
</dbReference>
<dbReference type="InterPro" id="IPR025532">
    <property type="entry name" value="G6P_1-epimerase"/>
</dbReference>
<dbReference type="GO" id="GO:0030246">
    <property type="term" value="F:carbohydrate binding"/>
    <property type="evidence" value="ECO:0007669"/>
    <property type="project" value="UniProtKB-UniRule"/>
</dbReference>
<comment type="caution">
    <text evidence="6">The sequence shown here is derived from an EMBL/GenBank/DDBJ whole genome shotgun (WGS) entry which is preliminary data.</text>
</comment>
<dbReference type="AlphaFoldDB" id="A0A8B4S0M0"/>
<dbReference type="GO" id="GO:0047938">
    <property type="term" value="F:glucose-6-phosphate 1-epimerase activity"/>
    <property type="evidence" value="ECO:0007669"/>
    <property type="project" value="UniProtKB-UniRule"/>
</dbReference>
<comment type="similarity">
    <text evidence="2 4">Belongs to the glucose-6-phosphate 1-epimerase family.</text>
</comment>
<dbReference type="EMBL" id="UFXL01000001">
    <property type="protein sequence ID" value="SUY75245.1"/>
    <property type="molecule type" value="Genomic_DNA"/>
</dbReference>
<sequence>MRTNSRVSDLTFQVQAVDWKGLPAIALKLGQGDSVLICQQGAQVLSWIGRGQERLFLSPRAAHDGKSAIRGGIPVCFPQFNQRGPLVKHGFARISHWLADAARPLGEDGVQISLRLTDSEASRAVWPHAFEAVLTIQLRPGALRVELAVHNRGRQDLSFTAALHGYLRVAQVEQASLHGLEGLSYWDAAAALPDTHVTQAGSVAFGAETDRVYPRAAAALQLQSSGQPWLQLAQDMPWSETVVWNPGPALCATLKDMEADSWQQMLCVEAAAIDAPVVLAADQRWQAAQTFECF</sequence>